<keyword evidence="3" id="KW-1185">Reference proteome</keyword>
<protein>
    <recommendedName>
        <fullName evidence="1">Dynein heavy chain tail domain-containing protein</fullName>
    </recommendedName>
</protein>
<dbReference type="Proteomes" id="UP001626550">
    <property type="component" value="Unassembled WGS sequence"/>
</dbReference>
<feature type="domain" description="Dynein heavy chain tail" evidence="1">
    <location>
        <begin position="199"/>
        <end position="306"/>
    </location>
</feature>
<dbReference type="Pfam" id="PF08385">
    <property type="entry name" value="DHC_N1"/>
    <property type="match status" value="1"/>
</dbReference>
<evidence type="ECO:0000313" key="3">
    <source>
        <dbReference type="Proteomes" id="UP001626550"/>
    </source>
</evidence>
<sequence>MIIEDYTDLPQYLIMRCITMKDNQEIINKFFAGSSVKLYCLDIMQVTEKTAEQRRKPTTIERLIICSKLEVQTSHPYICFYNFTGQPINDNIHESVHVFYNSFRSTPSACLNFELFDETLLQSVQEEDAFLQSATVAERNDYLLLIDQFLRDHAFSIKFGMCKFELPDWESFGVSYSKDINQVLKTCGSRQKAKAIVVDLEKTVCGWISLIDHTINYYERMRVDKGMDAESEFSFWSQKLNHFLKLSLQLDRGAICDITKFLLRVNSSTMPALNESVDKIYASIVEAKSVIGFHSSVEGLFSIFKQTRSNFVSLSFLKYKKNLIRIYS</sequence>
<organism evidence="2 3">
    <name type="scientific">Cichlidogyrus casuarinus</name>
    <dbReference type="NCBI Taxonomy" id="1844966"/>
    <lineage>
        <taxon>Eukaryota</taxon>
        <taxon>Metazoa</taxon>
        <taxon>Spiralia</taxon>
        <taxon>Lophotrochozoa</taxon>
        <taxon>Platyhelminthes</taxon>
        <taxon>Monogenea</taxon>
        <taxon>Monopisthocotylea</taxon>
        <taxon>Dactylogyridea</taxon>
        <taxon>Ancyrocephalidae</taxon>
        <taxon>Cichlidogyrus</taxon>
    </lineage>
</organism>
<dbReference type="AlphaFoldDB" id="A0ABD2PVF5"/>
<name>A0ABD2PVF5_9PLAT</name>
<dbReference type="InterPro" id="IPR013594">
    <property type="entry name" value="Dynein_heavy_tail"/>
</dbReference>
<evidence type="ECO:0000313" key="2">
    <source>
        <dbReference type="EMBL" id="KAL3310867.1"/>
    </source>
</evidence>
<comment type="caution">
    <text evidence="2">The sequence shown here is derived from an EMBL/GenBank/DDBJ whole genome shotgun (WGS) entry which is preliminary data.</text>
</comment>
<accession>A0ABD2PVF5</accession>
<gene>
    <name evidence="2" type="ORF">Ciccas_010561</name>
</gene>
<proteinExistence type="predicted"/>
<reference evidence="2 3" key="1">
    <citation type="submission" date="2024-11" db="EMBL/GenBank/DDBJ databases">
        <title>Adaptive evolution of stress response genes in parasites aligns with host niche diversity.</title>
        <authorList>
            <person name="Hahn C."/>
            <person name="Resl P."/>
        </authorList>
    </citation>
    <scope>NUCLEOTIDE SEQUENCE [LARGE SCALE GENOMIC DNA]</scope>
    <source>
        <strain evidence="2">EGGRZ-B1_66</strain>
        <tissue evidence="2">Body</tissue>
    </source>
</reference>
<dbReference type="EMBL" id="JBJKFK010002606">
    <property type="protein sequence ID" value="KAL3310867.1"/>
    <property type="molecule type" value="Genomic_DNA"/>
</dbReference>
<evidence type="ECO:0000259" key="1">
    <source>
        <dbReference type="Pfam" id="PF08385"/>
    </source>
</evidence>